<dbReference type="Pfam" id="PF10568">
    <property type="entry name" value="Tom37"/>
    <property type="match status" value="1"/>
</dbReference>
<dbReference type="InterPro" id="IPR019564">
    <property type="entry name" value="Sam37/metaxin_N"/>
</dbReference>
<gene>
    <name evidence="10" type="ORF">D9Q98_004683</name>
</gene>
<evidence type="ECO:0000313" key="10">
    <source>
        <dbReference type="EMBL" id="KAI3431636.1"/>
    </source>
</evidence>
<comment type="caution">
    <text evidence="10">The sequence shown here is derived from an EMBL/GenBank/DDBJ whole genome shotgun (WGS) entry which is preliminary data.</text>
</comment>
<dbReference type="InterPro" id="IPR036282">
    <property type="entry name" value="Glutathione-S-Trfase_C_sf"/>
</dbReference>
<sequence length="339" mass="36560">MTEPATAIVLYRLPPAFGLPSLSVACVQVEAYLRLAKLPFAVQDCTAPSASPTGQVPALDTSADLVGAEVSSAVAAPLAEFGAARQMLDYIEEKMVDLDRHLSVSQRAEATAFTALVEAKLQPAIVYTTWVEADAFSQHTCAAYAGGMPFPLSYFMPRSQRRAVQRHFAATPSAQVYQGAADALDALAIRLSANASATSAGDFFFGSQPSSLDALLYSCLAYLRAAPVVHPQLQRKLAGHRVLTAYCDRVSQLADFDSTVPAAADANLGWSAWGGGTTDDQFSKAKSEQESELQRKGRRWLACAAAAIAAYVFLSGQYYPFSIERFGYYEDLEEEEEEH</sequence>
<keyword evidence="11" id="KW-1185">Reference proteome</keyword>
<reference evidence="10" key="2">
    <citation type="submission" date="2020-11" db="EMBL/GenBank/DDBJ databases">
        <authorList>
            <person name="Cecchin M."/>
            <person name="Marcolungo L."/>
            <person name="Rossato M."/>
            <person name="Girolomoni L."/>
            <person name="Cosentino E."/>
            <person name="Cuine S."/>
            <person name="Li-Beisson Y."/>
            <person name="Delledonne M."/>
            <person name="Ballottari M."/>
        </authorList>
    </citation>
    <scope>NUCLEOTIDE SEQUENCE</scope>
    <source>
        <strain evidence="10">211/11P</strain>
        <tissue evidence="10">Whole cell</tissue>
    </source>
</reference>
<feature type="domain" description="Mitochondrial outer membrane transport complex Sam37/metaxin N-terminal" evidence="8">
    <location>
        <begin position="26"/>
        <end position="161"/>
    </location>
</feature>
<keyword evidence="3" id="KW-0813">Transport</keyword>
<evidence type="ECO:0000256" key="5">
    <source>
        <dbReference type="ARBA" id="ARBA00022927"/>
    </source>
</evidence>
<name>A0A9D4TQE7_CHLVU</name>
<dbReference type="PANTHER" id="PTHR12289">
    <property type="entry name" value="METAXIN RELATED"/>
    <property type="match status" value="1"/>
</dbReference>
<dbReference type="OrthoDB" id="5835136at2759"/>
<dbReference type="AlphaFoldDB" id="A0A9D4TQE7"/>
<dbReference type="SUPFAM" id="SSF47616">
    <property type="entry name" value="GST C-terminal domain-like"/>
    <property type="match status" value="1"/>
</dbReference>
<keyword evidence="4" id="KW-1000">Mitochondrion outer membrane</keyword>
<dbReference type="GO" id="GO:0006626">
    <property type="term" value="P:protein targeting to mitochondrion"/>
    <property type="evidence" value="ECO:0007669"/>
    <property type="project" value="TreeGrafter"/>
</dbReference>
<accession>A0A9D4TQE7</accession>
<dbReference type="SFLD" id="SFLDS00019">
    <property type="entry name" value="Glutathione_Transferase_(cytos"/>
    <property type="match status" value="1"/>
</dbReference>
<keyword evidence="5" id="KW-0653">Protein transport</keyword>
<proteinExistence type="inferred from homology"/>
<reference evidence="10" key="1">
    <citation type="journal article" date="2019" name="Plant J.">
        <title>Chlorella vulgaris genome assembly and annotation reveals the molecular basis for metabolic acclimation to high light conditions.</title>
        <authorList>
            <person name="Cecchin M."/>
            <person name="Marcolungo L."/>
            <person name="Rossato M."/>
            <person name="Girolomoni L."/>
            <person name="Cosentino E."/>
            <person name="Cuine S."/>
            <person name="Li-Beisson Y."/>
            <person name="Delledonne M."/>
            <person name="Ballottari M."/>
        </authorList>
    </citation>
    <scope>NUCLEOTIDE SEQUENCE</scope>
    <source>
        <strain evidence="10">211/11P</strain>
    </source>
</reference>
<dbReference type="Gene3D" id="1.20.1050.10">
    <property type="match status" value="1"/>
</dbReference>
<dbReference type="PANTHER" id="PTHR12289:SF41">
    <property type="entry name" value="FAILED AXON CONNECTIONS-RELATED"/>
    <property type="match status" value="1"/>
</dbReference>
<organism evidence="10 11">
    <name type="scientific">Chlorella vulgaris</name>
    <name type="common">Green alga</name>
    <dbReference type="NCBI Taxonomy" id="3077"/>
    <lineage>
        <taxon>Eukaryota</taxon>
        <taxon>Viridiplantae</taxon>
        <taxon>Chlorophyta</taxon>
        <taxon>core chlorophytes</taxon>
        <taxon>Trebouxiophyceae</taxon>
        <taxon>Chlorellales</taxon>
        <taxon>Chlorellaceae</taxon>
        <taxon>Chlorella clade</taxon>
        <taxon>Chlorella</taxon>
    </lineage>
</organism>
<keyword evidence="7" id="KW-0472">Membrane</keyword>
<evidence type="ECO:0000259" key="9">
    <source>
        <dbReference type="Pfam" id="PF17171"/>
    </source>
</evidence>
<dbReference type="SFLD" id="SFLDG01180">
    <property type="entry name" value="SUF1"/>
    <property type="match status" value="1"/>
</dbReference>
<dbReference type="GO" id="GO:0001401">
    <property type="term" value="C:SAM complex"/>
    <property type="evidence" value="ECO:0007669"/>
    <property type="project" value="InterPro"/>
</dbReference>
<evidence type="ECO:0000256" key="4">
    <source>
        <dbReference type="ARBA" id="ARBA00022787"/>
    </source>
</evidence>
<evidence type="ECO:0000259" key="8">
    <source>
        <dbReference type="Pfam" id="PF10568"/>
    </source>
</evidence>
<dbReference type="InterPro" id="IPR050931">
    <property type="entry name" value="Mito_Protein_Transport_Metaxin"/>
</dbReference>
<dbReference type="InterPro" id="IPR033468">
    <property type="entry name" value="Metaxin_GST"/>
</dbReference>
<dbReference type="EMBL" id="SIDB01000006">
    <property type="protein sequence ID" value="KAI3431636.1"/>
    <property type="molecule type" value="Genomic_DNA"/>
</dbReference>
<protein>
    <recommendedName>
        <fullName evidence="12">Metaxin</fullName>
    </recommendedName>
</protein>
<evidence type="ECO:0000256" key="6">
    <source>
        <dbReference type="ARBA" id="ARBA00023128"/>
    </source>
</evidence>
<dbReference type="GO" id="GO:0015031">
    <property type="term" value="P:protein transport"/>
    <property type="evidence" value="ECO:0007669"/>
    <property type="project" value="UniProtKB-KW"/>
</dbReference>
<feature type="domain" description="Metaxin glutathione S-transferase" evidence="9">
    <location>
        <begin position="181"/>
        <end position="250"/>
    </location>
</feature>
<comment type="subcellular location">
    <subcellularLocation>
        <location evidence="1">Mitochondrion outer membrane</location>
    </subcellularLocation>
</comment>
<evidence type="ECO:0000256" key="2">
    <source>
        <dbReference type="ARBA" id="ARBA00009170"/>
    </source>
</evidence>
<evidence type="ECO:0000256" key="3">
    <source>
        <dbReference type="ARBA" id="ARBA00022448"/>
    </source>
</evidence>
<comment type="similarity">
    <text evidence="2">Belongs to the metaxin family.</text>
</comment>
<evidence type="ECO:0008006" key="12">
    <source>
        <dbReference type="Google" id="ProtNLM"/>
    </source>
</evidence>
<evidence type="ECO:0000313" key="11">
    <source>
        <dbReference type="Proteomes" id="UP001055712"/>
    </source>
</evidence>
<evidence type="ECO:0000256" key="1">
    <source>
        <dbReference type="ARBA" id="ARBA00004294"/>
    </source>
</evidence>
<dbReference type="InterPro" id="IPR040079">
    <property type="entry name" value="Glutathione_S-Trfase"/>
</dbReference>
<dbReference type="Pfam" id="PF17171">
    <property type="entry name" value="GST_C_6"/>
    <property type="match status" value="1"/>
</dbReference>
<evidence type="ECO:0000256" key="7">
    <source>
        <dbReference type="ARBA" id="ARBA00023136"/>
    </source>
</evidence>
<dbReference type="CDD" id="cd03054">
    <property type="entry name" value="GST_N_Metaxin"/>
    <property type="match status" value="1"/>
</dbReference>
<dbReference type="Proteomes" id="UP001055712">
    <property type="component" value="Unassembled WGS sequence"/>
</dbReference>
<keyword evidence="6" id="KW-0496">Mitochondrion</keyword>